<evidence type="ECO:0000256" key="2">
    <source>
        <dbReference type="ARBA" id="ARBA00022737"/>
    </source>
</evidence>
<dbReference type="InterPro" id="IPR045078">
    <property type="entry name" value="TST/MPST-like"/>
</dbReference>
<keyword evidence="1 3" id="KW-0808">Transferase</keyword>
<dbReference type="InterPro" id="IPR001763">
    <property type="entry name" value="Rhodanese-like_dom"/>
</dbReference>
<dbReference type="PROSITE" id="PS00683">
    <property type="entry name" value="RHODANESE_2"/>
    <property type="match status" value="1"/>
</dbReference>
<reference evidence="6" key="1">
    <citation type="journal article" date="2019" name="Int. J. Syst. Evol. Microbiol.">
        <title>The Global Catalogue of Microorganisms (GCM) 10K type strain sequencing project: providing services to taxonomists for standard genome sequencing and annotation.</title>
        <authorList>
            <consortium name="The Broad Institute Genomics Platform"/>
            <consortium name="The Broad Institute Genome Sequencing Center for Infectious Disease"/>
            <person name="Wu L."/>
            <person name="Ma J."/>
        </authorList>
    </citation>
    <scope>NUCLEOTIDE SEQUENCE [LARGE SCALE GENOMIC DNA]</scope>
    <source>
        <strain evidence="6">KCTC 33575</strain>
    </source>
</reference>
<dbReference type="PANTHER" id="PTHR11364:SF27">
    <property type="entry name" value="SULFURTRANSFERASE"/>
    <property type="match status" value="1"/>
</dbReference>
<comment type="caution">
    <text evidence="5">The sequence shown here is derived from an EMBL/GenBank/DDBJ whole genome shotgun (WGS) entry which is preliminary data.</text>
</comment>
<evidence type="ECO:0000313" key="6">
    <source>
        <dbReference type="Proteomes" id="UP001597519"/>
    </source>
</evidence>
<name>A0ABW5WR78_9STAP</name>
<dbReference type="GO" id="GO:0016740">
    <property type="term" value="F:transferase activity"/>
    <property type="evidence" value="ECO:0007669"/>
    <property type="project" value="UniProtKB-KW"/>
</dbReference>
<dbReference type="Pfam" id="PF00581">
    <property type="entry name" value="Rhodanese"/>
    <property type="match status" value="1"/>
</dbReference>
<dbReference type="InterPro" id="IPR001307">
    <property type="entry name" value="Thiosulphate_STrfase_CS"/>
</dbReference>
<dbReference type="CDD" id="cd01449">
    <property type="entry name" value="TST_Repeat_2"/>
    <property type="match status" value="1"/>
</dbReference>
<keyword evidence="2" id="KW-0677">Repeat</keyword>
<dbReference type="Proteomes" id="UP001597519">
    <property type="component" value="Unassembled WGS sequence"/>
</dbReference>
<dbReference type="Gene3D" id="3.40.250.10">
    <property type="entry name" value="Rhodanese-like domain"/>
    <property type="match status" value="2"/>
</dbReference>
<feature type="domain" description="Rhodanese" evidence="4">
    <location>
        <begin position="161"/>
        <end position="268"/>
    </location>
</feature>
<dbReference type="PANTHER" id="PTHR11364">
    <property type="entry name" value="THIOSULFATE SULFERTANSFERASE"/>
    <property type="match status" value="1"/>
</dbReference>
<dbReference type="InterPro" id="IPR036873">
    <property type="entry name" value="Rhodanese-like_dom_sf"/>
</dbReference>
<accession>A0ABW5WR78</accession>
<evidence type="ECO:0000259" key="4">
    <source>
        <dbReference type="PROSITE" id="PS50206"/>
    </source>
</evidence>
<dbReference type="EMBL" id="JBHUOQ010000001">
    <property type="protein sequence ID" value="MFD2829321.1"/>
    <property type="molecule type" value="Genomic_DNA"/>
</dbReference>
<dbReference type="SMART" id="SM00450">
    <property type="entry name" value="RHOD"/>
    <property type="match status" value="1"/>
</dbReference>
<keyword evidence="6" id="KW-1185">Reference proteome</keyword>
<dbReference type="PROSITE" id="PS50206">
    <property type="entry name" value="RHODANESE_3"/>
    <property type="match status" value="1"/>
</dbReference>
<evidence type="ECO:0000256" key="3">
    <source>
        <dbReference type="RuleBase" id="RU000507"/>
    </source>
</evidence>
<protein>
    <recommendedName>
        <fullName evidence="3">Sulfurtransferase</fullName>
    </recommendedName>
</protein>
<dbReference type="SUPFAM" id="SSF52821">
    <property type="entry name" value="Rhodanese/Cell cycle control phosphatase"/>
    <property type="match status" value="2"/>
</dbReference>
<organism evidence="5 6">
    <name type="scientific">Corticicoccus populi</name>
    <dbReference type="NCBI Taxonomy" id="1812821"/>
    <lineage>
        <taxon>Bacteria</taxon>
        <taxon>Bacillati</taxon>
        <taxon>Bacillota</taxon>
        <taxon>Bacilli</taxon>
        <taxon>Bacillales</taxon>
        <taxon>Staphylococcaceae</taxon>
        <taxon>Corticicoccus</taxon>
    </lineage>
</organism>
<sequence length="274" mass="31088">MILNKETLHTFDLKRFIVLDCRNVMDNKEKTLELIKEQPLETAVHIPESPFMFTENGINNGRHPLPYKEQVTSLHLALTSGGHELLLVSDAGSFYHTRLYYLFNLYGLKSYLYNGDFQDIKDTKESFARFNGSPKEVEGHTAEFKSDIFRSMSDVAAAVDNKENVLLIDVRTRERYLGITEPIDFKKGHIPGAVNIPNTDIYTDGILNLHALDHMLGQIKEYDEVFVYCGSGMSATPLFTLLYENGVNVKLYAGSFSEWITDASNTVETKENTL</sequence>
<evidence type="ECO:0000313" key="5">
    <source>
        <dbReference type="EMBL" id="MFD2829321.1"/>
    </source>
</evidence>
<proteinExistence type="predicted"/>
<dbReference type="PROSITE" id="PS00380">
    <property type="entry name" value="RHODANESE_1"/>
    <property type="match status" value="1"/>
</dbReference>
<gene>
    <name evidence="5" type="ORF">ACFSX4_02505</name>
</gene>
<evidence type="ECO:0000256" key="1">
    <source>
        <dbReference type="ARBA" id="ARBA00022679"/>
    </source>
</evidence>
<dbReference type="RefSeq" id="WP_377771220.1">
    <property type="nucleotide sequence ID" value="NZ_JBHUOQ010000001.1"/>
</dbReference>